<gene>
    <name evidence="2" type="ORF">CF392_08505</name>
</gene>
<feature type="region of interest" description="Disordered" evidence="1">
    <location>
        <begin position="1"/>
        <end position="25"/>
    </location>
</feature>
<accession>A0A2A2I3M4</accession>
<evidence type="ECO:0000256" key="1">
    <source>
        <dbReference type="SAM" id="MobiDB-lite"/>
    </source>
</evidence>
<evidence type="ECO:0000313" key="3">
    <source>
        <dbReference type="Proteomes" id="UP000218332"/>
    </source>
</evidence>
<keyword evidence="3" id="KW-1185">Reference proteome</keyword>
<evidence type="ECO:0000313" key="2">
    <source>
        <dbReference type="EMBL" id="PAV25906.1"/>
    </source>
</evidence>
<sequence>MKTHSGWWVKTRESQDLGPYPTGSDAREALHKHIQTHQDQTERTFSIELSHGMAVHDVATCSKQTCALCHEALSLIAGATDNNSQRS</sequence>
<reference evidence="2 3" key="1">
    <citation type="submission" date="2017-07" db="EMBL/GenBank/DDBJ databases">
        <title>Tamlnaduibacter salinus (Mi-7) genome sequencing.</title>
        <authorList>
            <person name="Verma A."/>
            <person name="Krishnamurthi S."/>
        </authorList>
    </citation>
    <scope>NUCLEOTIDE SEQUENCE [LARGE SCALE GENOMIC DNA]</scope>
    <source>
        <strain evidence="2 3">Mi-7</strain>
    </source>
</reference>
<dbReference type="EMBL" id="NMPM01000044">
    <property type="protein sequence ID" value="PAV25906.1"/>
    <property type="molecule type" value="Genomic_DNA"/>
</dbReference>
<protein>
    <submittedName>
        <fullName evidence="2">Uncharacterized protein</fullName>
    </submittedName>
</protein>
<organism evidence="2 3">
    <name type="scientific">Tamilnaduibacter salinus</name>
    <dbReference type="NCBI Taxonomy" id="1484056"/>
    <lineage>
        <taxon>Bacteria</taxon>
        <taxon>Pseudomonadati</taxon>
        <taxon>Pseudomonadota</taxon>
        <taxon>Gammaproteobacteria</taxon>
        <taxon>Pseudomonadales</taxon>
        <taxon>Marinobacteraceae</taxon>
        <taxon>Tamilnaduibacter</taxon>
    </lineage>
</organism>
<dbReference type="Proteomes" id="UP000218332">
    <property type="component" value="Unassembled WGS sequence"/>
</dbReference>
<dbReference type="AlphaFoldDB" id="A0A2A2I3M4"/>
<name>A0A2A2I3M4_9GAMM</name>
<proteinExistence type="predicted"/>
<comment type="caution">
    <text evidence="2">The sequence shown here is derived from an EMBL/GenBank/DDBJ whole genome shotgun (WGS) entry which is preliminary data.</text>
</comment>